<keyword evidence="3" id="KW-1185">Reference proteome</keyword>
<evidence type="ECO:0000256" key="1">
    <source>
        <dbReference type="SAM" id="MobiDB-lite"/>
    </source>
</evidence>
<feature type="compositionally biased region" description="Low complexity" evidence="1">
    <location>
        <begin position="167"/>
        <end position="180"/>
    </location>
</feature>
<gene>
    <name evidence="2" type="ORF">EYF80_026521</name>
</gene>
<organism evidence="2 3">
    <name type="scientific">Liparis tanakae</name>
    <name type="common">Tanaka's snailfish</name>
    <dbReference type="NCBI Taxonomy" id="230148"/>
    <lineage>
        <taxon>Eukaryota</taxon>
        <taxon>Metazoa</taxon>
        <taxon>Chordata</taxon>
        <taxon>Craniata</taxon>
        <taxon>Vertebrata</taxon>
        <taxon>Euteleostomi</taxon>
        <taxon>Actinopterygii</taxon>
        <taxon>Neopterygii</taxon>
        <taxon>Teleostei</taxon>
        <taxon>Neoteleostei</taxon>
        <taxon>Acanthomorphata</taxon>
        <taxon>Eupercaria</taxon>
        <taxon>Perciformes</taxon>
        <taxon>Cottioidei</taxon>
        <taxon>Cottales</taxon>
        <taxon>Liparidae</taxon>
        <taxon>Liparis</taxon>
    </lineage>
</organism>
<protein>
    <submittedName>
        <fullName evidence="2">Uncharacterized protein</fullName>
    </submittedName>
</protein>
<name>A0A4Z2HCN5_9TELE</name>
<dbReference type="Proteomes" id="UP000314294">
    <property type="component" value="Unassembled WGS sequence"/>
</dbReference>
<sequence>MASSSGIMPKARRVEQDVIKMLRGETHGPPGQVMLVPQDSSWPIRVGTSSKGGSLKSSPTRARMLERVPPGQQPQIRTTTALMSVCWSIWRHDTINSYGVLITTPPTPPDPTAPDPSALRPSNGRSQQLVRLGHDLVLVGVQAVELDLEPVDGVDHRHRDHAGELPGGQLEAAGAGQLDGQDAEEEGGELLAQAGPDAAAERQVVEASLLVFPALLAEAVGVEGVHVLEDGRGVVGVADAVHHAPALRDLHSLEKRKTGGTETVSGIRNGEIERSLARSKLERLLPF</sequence>
<evidence type="ECO:0000313" key="2">
    <source>
        <dbReference type="EMBL" id="TNN63270.1"/>
    </source>
</evidence>
<feature type="region of interest" description="Disordered" evidence="1">
    <location>
        <begin position="155"/>
        <end position="184"/>
    </location>
</feature>
<proteinExistence type="predicted"/>
<feature type="region of interest" description="Disordered" evidence="1">
    <location>
        <begin position="104"/>
        <end position="123"/>
    </location>
</feature>
<reference evidence="2 3" key="1">
    <citation type="submission" date="2019-03" db="EMBL/GenBank/DDBJ databases">
        <title>First draft genome of Liparis tanakae, snailfish: a comprehensive survey of snailfish specific genes.</title>
        <authorList>
            <person name="Kim W."/>
            <person name="Song I."/>
            <person name="Jeong J.-H."/>
            <person name="Kim D."/>
            <person name="Kim S."/>
            <person name="Ryu S."/>
            <person name="Song J.Y."/>
            <person name="Lee S.K."/>
        </authorList>
    </citation>
    <scope>NUCLEOTIDE SEQUENCE [LARGE SCALE GENOMIC DNA]</scope>
    <source>
        <tissue evidence="2">Muscle</tissue>
    </source>
</reference>
<accession>A0A4Z2HCN5</accession>
<evidence type="ECO:0000313" key="3">
    <source>
        <dbReference type="Proteomes" id="UP000314294"/>
    </source>
</evidence>
<feature type="compositionally biased region" description="Pro residues" evidence="1">
    <location>
        <begin position="105"/>
        <end position="114"/>
    </location>
</feature>
<comment type="caution">
    <text evidence="2">The sequence shown here is derived from an EMBL/GenBank/DDBJ whole genome shotgun (WGS) entry which is preliminary data.</text>
</comment>
<dbReference type="AlphaFoldDB" id="A0A4Z2HCN5"/>
<dbReference type="EMBL" id="SRLO01000277">
    <property type="protein sequence ID" value="TNN63270.1"/>
    <property type="molecule type" value="Genomic_DNA"/>
</dbReference>